<evidence type="ECO:0000256" key="8">
    <source>
        <dbReference type="ARBA" id="ARBA00048679"/>
    </source>
</evidence>
<evidence type="ECO:0000313" key="14">
    <source>
        <dbReference type="Proteomes" id="UP000188357"/>
    </source>
</evidence>
<dbReference type="InterPro" id="IPR000719">
    <property type="entry name" value="Prot_kinase_dom"/>
</dbReference>
<evidence type="ECO:0000256" key="4">
    <source>
        <dbReference type="ARBA" id="ARBA00022741"/>
    </source>
</evidence>
<dbReference type="PANTHER" id="PTHR24356:SF1">
    <property type="entry name" value="SERINE_THREONINE-PROTEIN KINASE GREATWALL"/>
    <property type="match status" value="1"/>
</dbReference>
<dbReference type="Proteomes" id="UP000188357">
    <property type="component" value="Unassembled WGS sequence"/>
</dbReference>
<feature type="transmembrane region" description="Helical" evidence="10">
    <location>
        <begin position="671"/>
        <end position="691"/>
    </location>
</feature>
<dbReference type="STRING" id="1945521.A1232T_00159"/>
<keyword evidence="3 13" id="KW-0808">Transferase</keyword>
<dbReference type="PANTHER" id="PTHR24356">
    <property type="entry name" value="SERINE/THREONINE-PROTEIN KINASE"/>
    <property type="match status" value="1"/>
</dbReference>
<keyword evidence="10" id="KW-0472">Membrane</keyword>
<keyword evidence="14" id="KW-1185">Reference proteome</keyword>
<evidence type="ECO:0000256" key="7">
    <source>
        <dbReference type="ARBA" id="ARBA00047899"/>
    </source>
</evidence>
<keyword evidence="2" id="KW-0723">Serine/threonine-protein kinase</keyword>
<dbReference type="Pfam" id="PF13672">
    <property type="entry name" value="PP2C_2"/>
    <property type="match status" value="1"/>
</dbReference>
<feature type="domain" description="Protein kinase" evidence="11">
    <location>
        <begin position="359"/>
        <end position="671"/>
    </location>
</feature>
<evidence type="ECO:0000259" key="12">
    <source>
        <dbReference type="PROSITE" id="PS51746"/>
    </source>
</evidence>
<evidence type="ECO:0000313" key="13">
    <source>
        <dbReference type="EMBL" id="SJM65582.1"/>
    </source>
</evidence>
<dbReference type="AlphaFoldDB" id="A0A1R4GC94"/>
<dbReference type="GO" id="GO:0005524">
    <property type="term" value="F:ATP binding"/>
    <property type="evidence" value="ECO:0007669"/>
    <property type="project" value="UniProtKB-KW"/>
</dbReference>
<dbReference type="Pfam" id="PF00069">
    <property type="entry name" value="Pkinase"/>
    <property type="match status" value="1"/>
</dbReference>
<evidence type="ECO:0000256" key="5">
    <source>
        <dbReference type="ARBA" id="ARBA00022777"/>
    </source>
</evidence>
<dbReference type="EMBL" id="FUGE01000041">
    <property type="protein sequence ID" value="SJM65582.1"/>
    <property type="molecule type" value="Genomic_DNA"/>
</dbReference>
<evidence type="ECO:0000256" key="6">
    <source>
        <dbReference type="ARBA" id="ARBA00022840"/>
    </source>
</evidence>
<evidence type="ECO:0000256" key="9">
    <source>
        <dbReference type="SAM" id="MobiDB-lite"/>
    </source>
</evidence>
<dbReference type="PROSITE" id="PS00108">
    <property type="entry name" value="PROTEIN_KINASE_ST"/>
    <property type="match status" value="1"/>
</dbReference>
<dbReference type="InterPro" id="IPR001932">
    <property type="entry name" value="PPM-type_phosphatase-like_dom"/>
</dbReference>
<feature type="domain" description="PPM-type phosphatase" evidence="12">
    <location>
        <begin position="26"/>
        <end position="308"/>
    </location>
</feature>
<dbReference type="GO" id="GO:0004674">
    <property type="term" value="F:protein serine/threonine kinase activity"/>
    <property type="evidence" value="ECO:0007669"/>
    <property type="project" value="UniProtKB-KW"/>
</dbReference>
<dbReference type="InterPro" id="IPR011009">
    <property type="entry name" value="Kinase-like_dom_sf"/>
</dbReference>
<comment type="catalytic activity">
    <reaction evidence="7">
        <text>L-threonyl-[protein] + ATP = O-phospho-L-threonyl-[protein] + ADP + H(+)</text>
        <dbReference type="Rhea" id="RHEA:46608"/>
        <dbReference type="Rhea" id="RHEA-COMP:11060"/>
        <dbReference type="Rhea" id="RHEA-COMP:11605"/>
        <dbReference type="ChEBI" id="CHEBI:15378"/>
        <dbReference type="ChEBI" id="CHEBI:30013"/>
        <dbReference type="ChEBI" id="CHEBI:30616"/>
        <dbReference type="ChEBI" id="CHEBI:61977"/>
        <dbReference type="ChEBI" id="CHEBI:456216"/>
        <dbReference type="EC" id="2.7.11.1"/>
    </reaction>
</comment>
<keyword evidence="6" id="KW-0067">ATP-binding</keyword>
<organism evidence="13 14">
    <name type="scientific">Psychrobacter piechaudii</name>
    <dbReference type="NCBI Taxonomy" id="1945521"/>
    <lineage>
        <taxon>Bacteria</taxon>
        <taxon>Pseudomonadati</taxon>
        <taxon>Pseudomonadota</taxon>
        <taxon>Gammaproteobacteria</taxon>
        <taxon>Moraxellales</taxon>
        <taxon>Moraxellaceae</taxon>
        <taxon>Psychrobacter</taxon>
    </lineage>
</organism>
<dbReference type="InterPro" id="IPR050236">
    <property type="entry name" value="Ser_Thr_kinase_AGC"/>
</dbReference>
<keyword evidence="10" id="KW-0812">Transmembrane</keyword>
<dbReference type="InterPro" id="IPR036457">
    <property type="entry name" value="PPM-type-like_dom_sf"/>
</dbReference>
<comment type="catalytic activity">
    <reaction evidence="8">
        <text>L-seryl-[protein] + ATP = O-phospho-L-seryl-[protein] + ADP + H(+)</text>
        <dbReference type="Rhea" id="RHEA:17989"/>
        <dbReference type="Rhea" id="RHEA-COMP:9863"/>
        <dbReference type="Rhea" id="RHEA-COMP:11604"/>
        <dbReference type="ChEBI" id="CHEBI:15378"/>
        <dbReference type="ChEBI" id="CHEBI:29999"/>
        <dbReference type="ChEBI" id="CHEBI:30616"/>
        <dbReference type="ChEBI" id="CHEBI:83421"/>
        <dbReference type="ChEBI" id="CHEBI:456216"/>
        <dbReference type="EC" id="2.7.11.1"/>
    </reaction>
</comment>
<evidence type="ECO:0000256" key="10">
    <source>
        <dbReference type="SAM" id="Phobius"/>
    </source>
</evidence>
<dbReference type="PROSITE" id="PS51746">
    <property type="entry name" value="PPM_2"/>
    <property type="match status" value="1"/>
</dbReference>
<dbReference type="GO" id="GO:0035556">
    <property type="term" value="P:intracellular signal transduction"/>
    <property type="evidence" value="ECO:0007669"/>
    <property type="project" value="TreeGrafter"/>
</dbReference>
<keyword evidence="10" id="KW-1133">Transmembrane helix</keyword>
<dbReference type="CDD" id="cd14014">
    <property type="entry name" value="STKc_PknB_like"/>
    <property type="match status" value="1"/>
</dbReference>
<keyword evidence="4" id="KW-0547">Nucleotide-binding</keyword>
<dbReference type="InterPro" id="IPR008271">
    <property type="entry name" value="Ser/Thr_kinase_AS"/>
</dbReference>
<dbReference type="SMART" id="SM00332">
    <property type="entry name" value="PP2Cc"/>
    <property type="match status" value="1"/>
</dbReference>
<dbReference type="SUPFAM" id="SSF81606">
    <property type="entry name" value="PP2C-like"/>
    <property type="match status" value="1"/>
</dbReference>
<proteinExistence type="predicted"/>
<protein>
    <recommendedName>
        <fullName evidence="1">non-specific serine/threonine protein kinase</fullName>
        <ecNumber evidence="1">2.7.11.1</ecNumber>
    </recommendedName>
</protein>
<gene>
    <name evidence="13" type="primary">stkP</name>
    <name evidence="13" type="ORF">A1232T_00159</name>
</gene>
<reference evidence="13 14" key="1">
    <citation type="submission" date="2017-02" db="EMBL/GenBank/DDBJ databases">
        <authorList>
            <person name="Peterson S.W."/>
        </authorList>
    </citation>
    <scope>NUCLEOTIDE SEQUENCE [LARGE SCALE GENOMIC DNA]</scope>
    <source>
        <strain evidence="13">Psychrobacter_piechaudii</strain>
    </source>
</reference>
<evidence type="ECO:0000256" key="1">
    <source>
        <dbReference type="ARBA" id="ARBA00012513"/>
    </source>
</evidence>
<evidence type="ECO:0000256" key="3">
    <source>
        <dbReference type="ARBA" id="ARBA00022679"/>
    </source>
</evidence>
<dbReference type="Gene3D" id="3.60.40.10">
    <property type="entry name" value="PPM-type phosphatase domain"/>
    <property type="match status" value="1"/>
</dbReference>
<keyword evidence="5 13" id="KW-0418">Kinase</keyword>
<feature type="region of interest" description="Disordered" evidence="9">
    <location>
        <begin position="113"/>
        <end position="132"/>
    </location>
</feature>
<evidence type="ECO:0000256" key="2">
    <source>
        <dbReference type="ARBA" id="ARBA00022527"/>
    </source>
</evidence>
<evidence type="ECO:0000259" key="11">
    <source>
        <dbReference type="PROSITE" id="PS50011"/>
    </source>
</evidence>
<accession>A0A1R4GC94</accession>
<sequence>MHESVKQAPKQTNQVSSHDADVALWLPDFFTMAGRKAENQDSLLITTCLPYGFPSLSSSAFHGAHPSFTAPLLVLMADGVSACQFPKQASQSVINTVAHHITSQLAEMVQTDRVQANEISSESQEQSPNPLHRFDDDQVAIVIKEAVHQANDALYFPQAYERLPALLSTLSGLLCIGDRIHLFHTGDSRIYRIGIDSMVLLTKDHHIHHGRDKGALSAAIGADTRVELQQSVFTLHQNECLALMTDGVYESITPAELQFELCAAVQAMHQSVACPNQIIDHLQMSQRLCEQAFSESSHDNLSVIMLGMNDEIIKSKTHRETDNGIALDQGVDSDRSHAQDINHYRLPTGLAVGAQIDNFVVKKIIARTARSEVYLVEDNDQHAFVLKSPSLNVIADGHYLREFLKERKIGLSLSKHKRIGEPAYNQVNPNSVSSHDPLLTSDVSKKLNATFNASNASGLLRYYPVPASSTYLYHLTEYIEGESLRVFMDRQAPYDIWQTYDLLTKIGMAVRVMHRNYLLHQDIKPENILLTQSGAVKLIDFGSASSSILKDSTRPPNGDLHYAAPEYYTDAPKGVHSDLFSIAVIGYELLTGELPFSSQELMNPSVSLVVPAERLRQNRVPATSQQALMRALHSSTQARYQAIGEFLQDFNPDNSNNTRDPEPLIIRHPLLVWHSICFIQFVIIISLLIYFS</sequence>
<dbReference type="RefSeq" id="WP_077450022.1">
    <property type="nucleotide sequence ID" value="NZ_FUGE01000041.1"/>
</dbReference>
<dbReference type="EC" id="2.7.11.1" evidence="1"/>
<name>A0A1R4GC94_9GAMM</name>
<dbReference type="Gene3D" id="1.10.510.10">
    <property type="entry name" value="Transferase(Phosphotransferase) domain 1"/>
    <property type="match status" value="1"/>
</dbReference>
<feature type="compositionally biased region" description="Polar residues" evidence="9">
    <location>
        <begin position="113"/>
        <end position="129"/>
    </location>
</feature>
<dbReference type="GO" id="GO:0106310">
    <property type="term" value="F:protein serine kinase activity"/>
    <property type="evidence" value="ECO:0007669"/>
    <property type="project" value="RHEA"/>
</dbReference>
<dbReference type="SUPFAM" id="SSF56112">
    <property type="entry name" value="Protein kinase-like (PK-like)"/>
    <property type="match status" value="1"/>
</dbReference>
<dbReference type="SMART" id="SM00220">
    <property type="entry name" value="S_TKc"/>
    <property type="match status" value="1"/>
</dbReference>
<dbReference type="PROSITE" id="PS50011">
    <property type="entry name" value="PROTEIN_KINASE_DOM"/>
    <property type="match status" value="1"/>
</dbReference>